<dbReference type="EMBL" id="CP022684">
    <property type="protein sequence ID" value="AUM14604.1"/>
    <property type="molecule type" value="Genomic_DNA"/>
</dbReference>
<protein>
    <submittedName>
        <fullName evidence="6">TetR family transcriptional regulator</fullName>
    </submittedName>
</protein>
<dbReference type="Pfam" id="PF00440">
    <property type="entry name" value="TetR_N"/>
    <property type="match status" value="1"/>
</dbReference>
<proteinExistence type="predicted"/>
<name>A0A2K9LUT4_9GAMM</name>
<dbReference type="InterPro" id="IPR050109">
    <property type="entry name" value="HTH-type_TetR-like_transc_reg"/>
</dbReference>
<dbReference type="OrthoDB" id="9816320at2"/>
<dbReference type="GO" id="GO:0003700">
    <property type="term" value="F:DNA-binding transcription factor activity"/>
    <property type="evidence" value="ECO:0007669"/>
    <property type="project" value="TreeGrafter"/>
</dbReference>
<evidence type="ECO:0000313" key="6">
    <source>
        <dbReference type="EMBL" id="AUM14604.1"/>
    </source>
</evidence>
<keyword evidence="2 4" id="KW-0238">DNA-binding</keyword>
<dbReference type="SUPFAM" id="SSF46689">
    <property type="entry name" value="Homeodomain-like"/>
    <property type="match status" value="1"/>
</dbReference>
<dbReference type="GO" id="GO:0000976">
    <property type="term" value="F:transcription cis-regulatory region binding"/>
    <property type="evidence" value="ECO:0007669"/>
    <property type="project" value="TreeGrafter"/>
</dbReference>
<gene>
    <name evidence="6" type="ORF">Kalk_20180</name>
</gene>
<evidence type="ECO:0000256" key="3">
    <source>
        <dbReference type="ARBA" id="ARBA00023163"/>
    </source>
</evidence>
<dbReference type="Proteomes" id="UP000235116">
    <property type="component" value="Chromosome"/>
</dbReference>
<evidence type="ECO:0000256" key="1">
    <source>
        <dbReference type="ARBA" id="ARBA00023015"/>
    </source>
</evidence>
<dbReference type="PANTHER" id="PTHR30055">
    <property type="entry name" value="HTH-TYPE TRANSCRIPTIONAL REGULATOR RUTR"/>
    <property type="match status" value="1"/>
</dbReference>
<dbReference type="InterPro" id="IPR009057">
    <property type="entry name" value="Homeodomain-like_sf"/>
</dbReference>
<feature type="domain" description="HTH tetR-type" evidence="5">
    <location>
        <begin position="13"/>
        <end position="73"/>
    </location>
</feature>
<dbReference type="RefSeq" id="WP_101895977.1">
    <property type="nucleotide sequence ID" value="NZ_CP022684.1"/>
</dbReference>
<keyword evidence="7" id="KW-1185">Reference proteome</keyword>
<dbReference type="PROSITE" id="PS50977">
    <property type="entry name" value="HTH_TETR_2"/>
    <property type="match status" value="1"/>
</dbReference>
<dbReference type="KEGG" id="kak:Kalk_20180"/>
<dbReference type="InterPro" id="IPR001647">
    <property type="entry name" value="HTH_TetR"/>
</dbReference>
<keyword evidence="1" id="KW-0805">Transcription regulation</keyword>
<dbReference type="AlphaFoldDB" id="A0A2K9LUT4"/>
<dbReference type="PANTHER" id="PTHR30055:SF234">
    <property type="entry name" value="HTH-TYPE TRANSCRIPTIONAL REGULATOR BETI"/>
    <property type="match status" value="1"/>
</dbReference>
<evidence type="ECO:0000256" key="2">
    <source>
        <dbReference type="ARBA" id="ARBA00023125"/>
    </source>
</evidence>
<dbReference type="Gene3D" id="1.10.357.10">
    <property type="entry name" value="Tetracycline Repressor, domain 2"/>
    <property type="match status" value="1"/>
</dbReference>
<reference evidence="7" key="1">
    <citation type="submission" date="2017-08" db="EMBL/GenBank/DDBJ databases">
        <title>Direct submision.</title>
        <authorList>
            <person name="Kim S.-J."/>
            <person name="Rhee S.-K."/>
        </authorList>
    </citation>
    <scope>NUCLEOTIDE SEQUENCE [LARGE SCALE GENOMIC DNA]</scope>
    <source>
        <strain evidence="7">GI5</strain>
    </source>
</reference>
<keyword evidence="3" id="KW-0804">Transcription</keyword>
<organism evidence="6 7">
    <name type="scientific">Ketobacter alkanivorans</name>
    <dbReference type="NCBI Taxonomy" id="1917421"/>
    <lineage>
        <taxon>Bacteria</taxon>
        <taxon>Pseudomonadati</taxon>
        <taxon>Pseudomonadota</taxon>
        <taxon>Gammaproteobacteria</taxon>
        <taxon>Pseudomonadales</taxon>
        <taxon>Ketobacteraceae</taxon>
        <taxon>Ketobacter</taxon>
    </lineage>
</organism>
<evidence type="ECO:0000259" key="5">
    <source>
        <dbReference type="PROSITE" id="PS50977"/>
    </source>
</evidence>
<accession>A0A2K9LUT4</accession>
<sequence length="209" mass="23696">MAKTRKPQQQRSKQTVSDIVEAGLICLRRYGAEGTTTRKIADTAGISVGSLYEYFANKEEVFDAIHHHVVHEIVGMVKPLIPELVKMTPQDAVRALLFAFRDLLRRNDNLYLSYATQMGHFTPRHHLKPLNHVLAELTIQFMMHHPELSRLPNISVMSYIMIHGGVGTVIRHLSERNPAFDFEALTEGLAKMIQYNIEGDLRHETAAGE</sequence>
<feature type="DNA-binding region" description="H-T-H motif" evidence="4">
    <location>
        <begin position="36"/>
        <end position="55"/>
    </location>
</feature>
<evidence type="ECO:0000313" key="7">
    <source>
        <dbReference type="Proteomes" id="UP000235116"/>
    </source>
</evidence>
<evidence type="ECO:0000256" key="4">
    <source>
        <dbReference type="PROSITE-ProRule" id="PRU00335"/>
    </source>
</evidence>